<protein>
    <submittedName>
        <fullName evidence="1">Uncharacterized protein</fullName>
    </submittedName>
</protein>
<feature type="non-terminal residue" evidence="1">
    <location>
        <position position="1"/>
    </location>
</feature>
<proteinExistence type="predicted"/>
<comment type="caution">
    <text evidence="1">The sequence shown here is derived from an EMBL/GenBank/DDBJ whole genome shotgun (WGS) entry which is preliminary data.</text>
</comment>
<name>A0A5J4QF43_9EUKA</name>
<accession>A0A5J4QF43</accession>
<evidence type="ECO:0000313" key="2">
    <source>
        <dbReference type="Proteomes" id="UP000324800"/>
    </source>
</evidence>
<dbReference type="Proteomes" id="UP000324800">
    <property type="component" value="Unassembled WGS sequence"/>
</dbReference>
<sequence length="87" mass="9875">GIKQQAYTYIFVQTGCDGLSIIVKKSEKFRQTLIRNGFLEIARFELIDEYRPAHVHSNKFSIILDLITNGCDVFEMSGILSIVHKVG</sequence>
<dbReference type="OrthoDB" id="7537227at2759"/>
<dbReference type="EMBL" id="SNRW01045622">
    <property type="protein sequence ID" value="KAA6320215.1"/>
    <property type="molecule type" value="Genomic_DNA"/>
</dbReference>
<evidence type="ECO:0000313" key="1">
    <source>
        <dbReference type="EMBL" id="KAA6320215.1"/>
    </source>
</evidence>
<reference evidence="1 2" key="1">
    <citation type="submission" date="2019-03" db="EMBL/GenBank/DDBJ databases">
        <title>Single cell metagenomics reveals metabolic interactions within the superorganism composed of flagellate Streblomastix strix and complex community of Bacteroidetes bacteria on its surface.</title>
        <authorList>
            <person name="Treitli S.C."/>
            <person name="Kolisko M."/>
            <person name="Husnik F."/>
            <person name="Keeling P."/>
            <person name="Hampl V."/>
        </authorList>
    </citation>
    <scope>NUCLEOTIDE SEQUENCE [LARGE SCALE GENOMIC DNA]</scope>
    <source>
        <strain evidence="1">ST1C</strain>
    </source>
</reference>
<gene>
    <name evidence="1" type="ORF">EZS28_054712</name>
</gene>
<dbReference type="AlphaFoldDB" id="A0A5J4QF43"/>
<organism evidence="1 2">
    <name type="scientific">Streblomastix strix</name>
    <dbReference type="NCBI Taxonomy" id="222440"/>
    <lineage>
        <taxon>Eukaryota</taxon>
        <taxon>Metamonada</taxon>
        <taxon>Preaxostyla</taxon>
        <taxon>Oxymonadida</taxon>
        <taxon>Streblomastigidae</taxon>
        <taxon>Streblomastix</taxon>
    </lineage>
</organism>